<name>A0ACC0BGQ6_CATRO</name>
<evidence type="ECO:0000313" key="1">
    <source>
        <dbReference type="EMBL" id="KAI5671827.1"/>
    </source>
</evidence>
<gene>
    <name evidence="1" type="ORF">M9H77_12191</name>
</gene>
<reference evidence="2" key="1">
    <citation type="journal article" date="2023" name="Nat. Plants">
        <title>Single-cell RNA sequencing provides a high-resolution roadmap for understanding the multicellular compartmentation of specialized metabolism.</title>
        <authorList>
            <person name="Sun S."/>
            <person name="Shen X."/>
            <person name="Li Y."/>
            <person name="Li Y."/>
            <person name="Wang S."/>
            <person name="Li R."/>
            <person name="Zhang H."/>
            <person name="Shen G."/>
            <person name="Guo B."/>
            <person name="Wei J."/>
            <person name="Xu J."/>
            <person name="St-Pierre B."/>
            <person name="Chen S."/>
            <person name="Sun C."/>
        </authorList>
    </citation>
    <scope>NUCLEOTIDE SEQUENCE [LARGE SCALE GENOMIC DNA]</scope>
</reference>
<organism evidence="1 2">
    <name type="scientific">Catharanthus roseus</name>
    <name type="common">Madagascar periwinkle</name>
    <name type="synonym">Vinca rosea</name>
    <dbReference type="NCBI Taxonomy" id="4058"/>
    <lineage>
        <taxon>Eukaryota</taxon>
        <taxon>Viridiplantae</taxon>
        <taxon>Streptophyta</taxon>
        <taxon>Embryophyta</taxon>
        <taxon>Tracheophyta</taxon>
        <taxon>Spermatophyta</taxon>
        <taxon>Magnoliopsida</taxon>
        <taxon>eudicotyledons</taxon>
        <taxon>Gunneridae</taxon>
        <taxon>Pentapetalae</taxon>
        <taxon>asterids</taxon>
        <taxon>lamiids</taxon>
        <taxon>Gentianales</taxon>
        <taxon>Apocynaceae</taxon>
        <taxon>Rauvolfioideae</taxon>
        <taxon>Vinceae</taxon>
        <taxon>Catharanthinae</taxon>
        <taxon>Catharanthus</taxon>
    </lineage>
</organism>
<accession>A0ACC0BGQ6</accession>
<dbReference type="Proteomes" id="UP001060085">
    <property type="component" value="Linkage Group LG03"/>
</dbReference>
<comment type="caution">
    <text evidence="1">The sequence shown here is derived from an EMBL/GenBank/DDBJ whole genome shotgun (WGS) entry which is preliminary data.</text>
</comment>
<dbReference type="EMBL" id="CM044703">
    <property type="protein sequence ID" value="KAI5671827.1"/>
    <property type="molecule type" value="Genomic_DNA"/>
</dbReference>
<sequence>MLGNNHTMELEVQGEIIGKELIQSHENSLMSPFLNRIFEGNCLKRGKSKILEFRNFVSTIPHLSFEMVEFEKHQDYSSTLNAFEYICKVKSLQDFQDILKS</sequence>
<protein>
    <submittedName>
        <fullName evidence="1">Uncharacterized protein</fullName>
    </submittedName>
</protein>
<keyword evidence="2" id="KW-1185">Reference proteome</keyword>
<evidence type="ECO:0000313" key="2">
    <source>
        <dbReference type="Proteomes" id="UP001060085"/>
    </source>
</evidence>
<proteinExistence type="predicted"/>